<dbReference type="PANTHER" id="PTHR30529:SF1">
    <property type="entry name" value="CYTOCHROME B561 HOMOLOG 2"/>
    <property type="match status" value="1"/>
</dbReference>
<evidence type="ECO:0000256" key="13">
    <source>
        <dbReference type="SAM" id="Phobius"/>
    </source>
</evidence>
<comment type="similarity">
    <text evidence="12">Belongs to the cytochrome b561 family.</text>
</comment>
<keyword evidence="9 13" id="KW-1133">Transmembrane helix</keyword>
<dbReference type="AlphaFoldDB" id="A0A3P3VLV2"/>
<protein>
    <submittedName>
        <fullName evidence="15">Cytochrome b</fullName>
    </submittedName>
</protein>
<evidence type="ECO:0000256" key="3">
    <source>
        <dbReference type="ARBA" id="ARBA00022448"/>
    </source>
</evidence>
<gene>
    <name evidence="15" type="ORF">D0544_16445</name>
</gene>
<accession>A0A3P3VLV2</accession>
<keyword evidence="11 13" id="KW-0472">Membrane</keyword>
<keyword evidence="4" id="KW-1003">Cell membrane</keyword>
<comment type="subcellular location">
    <subcellularLocation>
        <location evidence="2">Cell membrane</location>
        <topology evidence="2">Multi-pass membrane protein</topology>
    </subcellularLocation>
</comment>
<dbReference type="PANTHER" id="PTHR30529">
    <property type="entry name" value="CYTOCHROME B561"/>
    <property type="match status" value="1"/>
</dbReference>
<organism evidence="15 16">
    <name type="scientific">Aestuariirhabdus litorea</name>
    <dbReference type="NCBI Taxonomy" id="2528527"/>
    <lineage>
        <taxon>Bacteria</taxon>
        <taxon>Pseudomonadati</taxon>
        <taxon>Pseudomonadota</taxon>
        <taxon>Gammaproteobacteria</taxon>
        <taxon>Oceanospirillales</taxon>
        <taxon>Aestuariirhabdaceae</taxon>
        <taxon>Aestuariirhabdus</taxon>
    </lineage>
</organism>
<dbReference type="InterPro" id="IPR052168">
    <property type="entry name" value="Cytochrome_b561_oxidase"/>
</dbReference>
<sequence length="186" mass="21262">MLRNSSLHYGWISIILHWLSAVLIVGLFGLGLWMTELGYYDPWYKRGPDLHRSLGLLLFALILMRWLWRQLNPVPLPERSLKPWEVAAAEWAHRATYLLLIAIAISGYLITTAKGDPIWLFDWFAVPALFGEVKGMEDIAGEVHLLLAWTLVVLSAVHALAALKHHFMDGDNTLIRMLGIRSRRNQ</sequence>
<evidence type="ECO:0000256" key="2">
    <source>
        <dbReference type="ARBA" id="ARBA00004651"/>
    </source>
</evidence>
<dbReference type="InterPro" id="IPR016174">
    <property type="entry name" value="Di-haem_cyt_TM"/>
</dbReference>
<keyword evidence="5" id="KW-0349">Heme</keyword>
<evidence type="ECO:0000256" key="12">
    <source>
        <dbReference type="ARBA" id="ARBA00037975"/>
    </source>
</evidence>
<feature type="transmembrane region" description="Helical" evidence="13">
    <location>
        <begin position="54"/>
        <end position="71"/>
    </location>
</feature>
<dbReference type="EMBL" id="QWEZ01000002">
    <property type="protein sequence ID" value="RRJ83404.1"/>
    <property type="molecule type" value="Genomic_DNA"/>
</dbReference>
<dbReference type="InterPro" id="IPR011577">
    <property type="entry name" value="Cyt_b561_bac/Ni-Hgenase"/>
</dbReference>
<feature type="transmembrane region" description="Helical" evidence="13">
    <location>
        <begin position="91"/>
        <end position="110"/>
    </location>
</feature>
<evidence type="ECO:0000256" key="11">
    <source>
        <dbReference type="ARBA" id="ARBA00023136"/>
    </source>
</evidence>
<dbReference type="RefSeq" id="WP_125018072.1">
    <property type="nucleotide sequence ID" value="NZ_QWEZ01000002.1"/>
</dbReference>
<evidence type="ECO:0000256" key="10">
    <source>
        <dbReference type="ARBA" id="ARBA00023004"/>
    </source>
</evidence>
<dbReference type="SUPFAM" id="SSF81342">
    <property type="entry name" value="Transmembrane di-heme cytochromes"/>
    <property type="match status" value="1"/>
</dbReference>
<dbReference type="GO" id="GO:0020037">
    <property type="term" value="F:heme binding"/>
    <property type="evidence" value="ECO:0007669"/>
    <property type="project" value="TreeGrafter"/>
</dbReference>
<feature type="domain" description="Cytochrome b561 bacterial/Ni-hydrogenase" evidence="14">
    <location>
        <begin position="8"/>
        <end position="179"/>
    </location>
</feature>
<keyword evidence="6 13" id="KW-0812">Transmembrane</keyword>
<dbReference type="GO" id="GO:0009055">
    <property type="term" value="F:electron transfer activity"/>
    <property type="evidence" value="ECO:0007669"/>
    <property type="project" value="InterPro"/>
</dbReference>
<evidence type="ECO:0000256" key="8">
    <source>
        <dbReference type="ARBA" id="ARBA00022982"/>
    </source>
</evidence>
<evidence type="ECO:0000256" key="9">
    <source>
        <dbReference type="ARBA" id="ARBA00022989"/>
    </source>
</evidence>
<reference evidence="15 16" key="1">
    <citation type="submission" date="2018-08" db="EMBL/GenBank/DDBJ databases">
        <authorList>
            <person name="Khan S.A."/>
        </authorList>
    </citation>
    <scope>NUCLEOTIDE SEQUENCE [LARGE SCALE GENOMIC DNA]</scope>
    <source>
        <strain evidence="15 16">GTF-13</strain>
    </source>
</reference>
<keyword evidence="8" id="KW-0249">Electron transport</keyword>
<dbReference type="Proteomes" id="UP000280792">
    <property type="component" value="Unassembled WGS sequence"/>
</dbReference>
<feature type="transmembrane region" description="Helical" evidence="13">
    <location>
        <begin position="145"/>
        <end position="163"/>
    </location>
</feature>
<keyword evidence="10" id="KW-0408">Iron</keyword>
<proteinExistence type="inferred from homology"/>
<feature type="transmembrane region" description="Helical" evidence="13">
    <location>
        <begin position="12"/>
        <end position="33"/>
    </location>
</feature>
<keyword evidence="7" id="KW-0479">Metal-binding</keyword>
<dbReference type="Pfam" id="PF01292">
    <property type="entry name" value="Ni_hydr_CYTB"/>
    <property type="match status" value="1"/>
</dbReference>
<keyword evidence="3" id="KW-0813">Transport</keyword>
<comment type="cofactor">
    <cofactor evidence="1">
        <name>heme b</name>
        <dbReference type="ChEBI" id="CHEBI:60344"/>
    </cofactor>
</comment>
<evidence type="ECO:0000256" key="5">
    <source>
        <dbReference type="ARBA" id="ARBA00022617"/>
    </source>
</evidence>
<evidence type="ECO:0000313" key="15">
    <source>
        <dbReference type="EMBL" id="RRJ83404.1"/>
    </source>
</evidence>
<dbReference type="GO" id="GO:0046872">
    <property type="term" value="F:metal ion binding"/>
    <property type="evidence" value="ECO:0007669"/>
    <property type="project" value="UniProtKB-KW"/>
</dbReference>
<dbReference type="GO" id="GO:0005886">
    <property type="term" value="C:plasma membrane"/>
    <property type="evidence" value="ECO:0007669"/>
    <property type="project" value="UniProtKB-SubCell"/>
</dbReference>
<evidence type="ECO:0000313" key="16">
    <source>
        <dbReference type="Proteomes" id="UP000280792"/>
    </source>
</evidence>
<evidence type="ECO:0000259" key="14">
    <source>
        <dbReference type="Pfam" id="PF01292"/>
    </source>
</evidence>
<keyword evidence="16" id="KW-1185">Reference proteome</keyword>
<dbReference type="GO" id="GO:0022904">
    <property type="term" value="P:respiratory electron transport chain"/>
    <property type="evidence" value="ECO:0007669"/>
    <property type="project" value="InterPro"/>
</dbReference>
<name>A0A3P3VLV2_9GAMM</name>
<dbReference type="Gene3D" id="1.20.950.20">
    <property type="entry name" value="Transmembrane di-heme cytochromes, Chain C"/>
    <property type="match status" value="1"/>
</dbReference>
<evidence type="ECO:0000256" key="7">
    <source>
        <dbReference type="ARBA" id="ARBA00022723"/>
    </source>
</evidence>
<evidence type="ECO:0000256" key="4">
    <source>
        <dbReference type="ARBA" id="ARBA00022475"/>
    </source>
</evidence>
<reference evidence="15 16" key="2">
    <citation type="submission" date="2018-12" db="EMBL/GenBank/DDBJ databases">
        <title>Simiduia agarivorans gen. nov., sp. nov., a marine, agarolytic bacterium isolated from shallow coastal water from Keelung, Taiwan.</title>
        <authorList>
            <person name="Shieh W.Y."/>
        </authorList>
    </citation>
    <scope>NUCLEOTIDE SEQUENCE [LARGE SCALE GENOMIC DNA]</scope>
    <source>
        <strain evidence="15 16">GTF-13</strain>
    </source>
</reference>
<evidence type="ECO:0000256" key="1">
    <source>
        <dbReference type="ARBA" id="ARBA00001970"/>
    </source>
</evidence>
<evidence type="ECO:0000256" key="6">
    <source>
        <dbReference type="ARBA" id="ARBA00022692"/>
    </source>
</evidence>
<comment type="caution">
    <text evidence="15">The sequence shown here is derived from an EMBL/GenBank/DDBJ whole genome shotgun (WGS) entry which is preliminary data.</text>
</comment>